<dbReference type="Proteomes" id="UP000824130">
    <property type="component" value="Unassembled WGS sequence"/>
</dbReference>
<gene>
    <name evidence="3" type="ORF">IAD25_06075</name>
</gene>
<feature type="transmembrane region" description="Helical" evidence="2">
    <location>
        <begin position="106"/>
        <end position="130"/>
    </location>
</feature>
<sequence length="340" mass="37934">MNPTKMGGQAVMEGIMMRGETKSALAVRLPDGTIKVETEDIKQQKKWMKLPLIRGVVAFIGSLIMGTGQLMKSAELLGEADDEEYEETRFEKWLDDKFGSKGAWNVLMYMSVVLALAFTIGVFIILPTGVVSLMKLFTDSVFWLNFAEGAFRILLFVLYVWAISFMGEIKRVFQYHGAEHKTIHCYESGLELTPENCRQFPTLHPRCGTSFLMFVFIIAFALHFLLGWPNLALRIISRLLLLPVIAGLSYELLRWAGKGDSLVVKILSIPGLYLQKITTKEPDDKQLEVAIASINAVLEAEGKKPPAEPASPADTASPADPDDSEKPATAKSMLRKRRFI</sequence>
<feature type="compositionally biased region" description="Low complexity" evidence="1">
    <location>
        <begin position="310"/>
        <end position="319"/>
    </location>
</feature>
<evidence type="ECO:0000256" key="1">
    <source>
        <dbReference type="SAM" id="MobiDB-lite"/>
    </source>
</evidence>
<name>A0A9D1SVI8_9FIRM</name>
<keyword evidence="2" id="KW-1133">Transmembrane helix</keyword>
<keyword evidence="2" id="KW-0472">Membrane</keyword>
<dbReference type="EMBL" id="DVOB01000132">
    <property type="protein sequence ID" value="HIU96266.1"/>
    <property type="molecule type" value="Genomic_DNA"/>
</dbReference>
<proteinExistence type="predicted"/>
<feature type="transmembrane region" description="Helical" evidence="2">
    <location>
        <begin position="52"/>
        <end position="71"/>
    </location>
</feature>
<evidence type="ECO:0000313" key="4">
    <source>
        <dbReference type="Proteomes" id="UP000824130"/>
    </source>
</evidence>
<reference evidence="3" key="2">
    <citation type="journal article" date="2021" name="PeerJ">
        <title>Extensive microbial diversity within the chicken gut microbiome revealed by metagenomics and culture.</title>
        <authorList>
            <person name="Gilroy R."/>
            <person name="Ravi A."/>
            <person name="Getino M."/>
            <person name="Pursley I."/>
            <person name="Horton D.L."/>
            <person name="Alikhan N.F."/>
            <person name="Baker D."/>
            <person name="Gharbi K."/>
            <person name="Hall N."/>
            <person name="Watson M."/>
            <person name="Adriaenssens E.M."/>
            <person name="Foster-Nyarko E."/>
            <person name="Jarju S."/>
            <person name="Secka A."/>
            <person name="Antonio M."/>
            <person name="Oren A."/>
            <person name="Chaudhuri R.R."/>
            <person name="La Ragione R."/>
            <person name="Hildebrand F."/>
            <person name="Pallen M.J."/>
        </authorList>
    </citation>
    <scope>NUCLEOTIDE SEQUENCE</scope>
    <source>
        <strain evidence="3">ChiSjej4B22-8349</strain>
    </source>
</reference>
<evidence type="ECO:0000256" key="2">
    <source>
        <dbReference type="SAM" id="Phobius"/>
    </source>
</evidence>
<dbReference type="PANTHER" id="PTHR42867:SF1">
    <property type="entry name" value="MEMBRANE PROTEIN-RELATED"/>
    <property type="match status" value="1"/>
</dbReference>
<accession>A0A9D1SVI8</accession>
<keyword evidence="2" id="KW-0812">Transmembrane</keyword>
<dbReference type="AlphaFoldDB" id="A0A9D1SVI8"/>
<dbReference type="PANTHER" id="PTHR42867">
    <property type="entry name" value="MEMBRANE PROTEIN-RELATED"/>
    <property type="match status" value="1"/>
</dbReference>
<feature type="transmembrane region" description="Helical" evidence="2">
    <location>
        <begin position="211"/>
        <end position="233"/>
    </location>
</feature>
<feature type="transmembrane region" description="Helical" evidence="2">
    <location>
        <begin position="142"/>
        <end position="163"/>
    </location>
</feature>
<feature type="region of interest" description="Disordered" evidence="1">
    <location>
        <begin position="301"/>
        <end position="340"/>
    </location>
</feature>
<organism evidence="3 4">
    <name type="scientific">Candidatus Allocopromorpha excrementipullorum</name>
    <dbReference type="NCBI Taxonomy" id="2840743"/>
    <lineage>
        <taxon>Bacteria</taxon>
        <taxon>Bacillati</taxon>
        <taxon>Bacillota</taxon>
        <taxon>Clostridia</taxon>
        <taxon>Eubacteriales</taxon>
        <taxon>Eubacteriaceae</taxon>
        <taxon>Eubacteriaceae incertae sedis</taxon>
        <taxon>Candidatus Allocopromorpha</taxon>
    </lineage>
</organism>
<dbReference type="Pfam" id="PF07136">
    <property type="entry name" value="DUF1385"/>
    <property type="match status" value="1"/>
</dbReference>
<reference evidence="3" key="1">
    <citation type="submission" date="2020-10" db="EMBL/GenBank/DDBJ databases">
        <authorList>
            <person name="Gilroy R."/>
        </authorList>
    </citation>
    <scope>NUCLEOTIDE SEQUENCE</scope>
    <source>
        <strain evidence="3">ChiSjej4B22-8349</strain>
    </source>
</reference>
<protein>
    <submittedName>
        <fullName evidence="3">DUF1385 domain-containing protein</fullName>
    </submittedName>
</protein>
<evidence type="ECO:0000313" key="3">
    <source>
        <dbReference type="EMBL" id="HIU96266.1"/>
    </source>
</evidence>
<dbReference type="InterPro" id="IPR010787">
    <property type="entry name" value="DUF1385"/>
</dbReference>
<comment type="caution">
    <text evidence="3">The sequence shown here is derived from an EMBL/GenBank/DDBJ whole genome shotgun (WGS) entry which is preliminary data.</text>
</comment>